<dbReference type="RefSeq" id="WP_122980480.1">
    <property type="nucleotide sequence ID" value="NZ_BOMX01000164.1"/>
</dbReference>
<dbReference type="EMBL" id="VIWY01000004">
    <property type="protein sequence ID" value="TWG14524.1"/>
    <property type="molecule type" value="Genomic_DNA"/>
</dbReference>
<accession>A0A561VSD1</accession>
<protein>
    <submittedName>
        <fullName evidence="1">Uncharacterized protein</fullName>
    </submittedName>
</protein>
<evidence type="ECO:0000313" key="1">
    <source>
        <dbReference type="EMBL" id="TWG14524.1"/>
    </source>
</evidence>
<dbReference type="OrthoDB" id="3405244at2"/>
<comment type="caution">
    <text evidence="1">The sequence shown here is derived from an EMBL/GenBank/DDBJ whole genome shotgun (WGS) entry which is preliminary data.</text>
</comment>
<dbReference type="Proteomes" id="UP000320239">
    <property type="component" value="Unassembled WGS sequence"/>
</dbReference>
<evidence type="ECO:0000313" key="2">
    <source>
        <dbReference type="Proteomes" id="UP000320239"/>
    </source>
</evidence>
<organism evidence="1 2">
    <name type="scientific">Actinoplanes teichomyceticus</name>
    <dbReference type="NCBI Taxonomy" id="1867"/>
    <lineage>
        <taxon>Bacteria</taxon>
        <taxon>Bacillati</taxon>
        <taxon>Actinomycetota</taxon>
        <taxon>Actinomycetes</taxon>
        <taxon>Micromonosporales</taxon>
        <taxon>Micromonosporaceae</taxon>
        <taxon>Actinoplanes</taxon>
    </lineage>
</organism>
<gene>
    <name evidence="1" type="ORF">FHX34_104824</name>
</gene>
<dbReference type="AlphaFoldDB" id="A0A561VSD1"/>
<sequence length="165" mass="17629">MPAVSATPAGTPNSTQLLDEINNLCEAYAKARVARALAEHSADHAEHERHATLADYWEQESRTRYDALVPTIETVAPRPVQIEEFLPVRTLPNGHVEVHARDQHARPVVATFTGAEAVSVAIHLTAHAAIGLDRTGAKVDPLLPAVPVSTPPATATGRAPVPNPR</sequence>
<name>A0A561VSD1_ACTTI</name>
<proteinExistence type="predicted"/>
<keyword evidence="2" id="KW-1185">Reference proteome</keyword>
<reference evidence="1 2" key="1">
    <citation type="submission" date="2019-06" db="EMBL/GenBank/DDBJ databases">
        <title>Sequencing the genomes of 1000 actinobacteria strains.</title>
        <authorList>
            <person name="Klenk H.-P."/>
        </authorList>
    </citation>
    <scope>NUCLEOTIDE SEQUENCE [LARGE SCALE GENOMIC DNA]</scope>
    <source>
        <strain evidence="1 2">DSM 43866</strain>
    </source>
</reference>